<keyword evidence="2" id="KW-1185">Reference proteome</keyword>
<accession>A0A9N7Z587</accession>
<name>A0A9N7Z587_PLEPL</name>
<sequence length="133" mass="14731">MTQKRNSLLNKLQFAEADFMAITNGFPQQIIEILQENGTQSEDEGFKAVPERLIPHLLIRPTPYTCLCFTLPVSHASSSGQLSTPLTTGPVCQLGNPPAVDFAFSQQHQAHSFSDLAEDHWSQDFSPCHCINC</sequence>
<evidence type="ECO:0000313" key="2">
    <source>
        <dbReference type="Proteomes" id="UP001153269"/>
    </source>
</evidence>
<reference evidence="1" key="1">
    <citation type="submission" date="2020-03" db="EMBL/GenBank/DDBJ databases">
        <authorList>
            <person name="Weist P."/>
        </authorList>
    </citation>
    <scope>NUCLEOTIDE SEQUENCE</scope>
</reference>
<dbReference type="EMBL" id="CADEAL010004047">
    <property type="protein sequence ID" value="CAB1450272.1"/>
    <property type="molecule type" value="Genomic_DNA"/>
</dbReference>
<proteinExistence type="predicted"/>
<dbReference type="Proteomes" id="UP001153269">
    <property type="component" value="Unassembled WGS sequence"/>
</dbReference>
<comment type="caution">
    <text evidence="1">The sequence shown here is derived from an EMBL/GenBank/DDBJ whole genome shotgun (WGS) entry which is preliminary data.</text>
</comment>
<organism evidence="1 2">
    <name type="scientific">Pleuronectes platessa</name>
    <name type="common">European plaice</name>
    <dbReference type="NCBI Taxonomy" id="8262"/>
    <lineage>
        <taxon>Eukaryota</taxon>
        <taxon>Metazoa</taxon>
        <taxon>Chordata</taxon>
        <taxon>Craniata</taxon>
        <taxon>Vertebrata</taxon>
        <taxon>Euteleostomi</taxon>
        <taxon>Actinopterygii</taxon>
        <taxon>Neopterygii</taxon>
        <taxon>Teleostei</taxon>
        <taxon>Neoteleostei</taxon>
        <taxon>Acanthomorphata</taxon>
        <taxon>Carangaria</taxon>
        <taxon>Pleuronectiformes</taxon>
        <taxon>Pleuronectoidei</taxon>
        <taxon>Pleuronectidae</taxon>
        <taxon>Pleuronectes</taxon>
    </lineage>
</organism>
<dbReference type="AlphaFoldDB" id="A0A9N7Z587"/>
<protein>
    <submittedName>
        <fullName evidence="1">Uncharacterized protein</fullName>
    </submittedName>
</protein>
<gene>
    <name evidence="1" type="ORF">PLEPLA_LOCUS37961</name>
</gene>
<evidence type="ECO:0000313" key="1">
    <source>
        <dbReference type="EMBL" id="CAB1450272.1"/>
    </source>
</evidence>